<dbReference type="AlphaFoldDB" id="A0AB37HV85"/>
<evidence type="ECO:0000313" key="2">
    <source>
        <dbReference type="EMBL" id="QUC10828.1"/>
    </source>
</evidence>
<feature type="compositionally biased region" description="Basic and acidic residues" evidence="1">
    <location>
        <begin position="513"/>
        <end position="528"/>
    </location>
</feature>
<feature type="region of interest" description="Disordered" evidence="1">
    <location>
        <begin position="188"/>
        <end position="222"/>
    </location>
</feature>
<dbReference type="InterPro" id="IPR011990">
    <property type="entry name" value="TPR-like_helical_dom_sf"/>
</dbReference>
<gene>
    <name evidence="2" type="ORF">J5A53_13860</name>
</gene>
<dbReference type="SUPFAM" id="SSF48452">
    <property type="entry name" value="TPR-like"/>
    <property type="match status" value="1"/>
</dbReference>
<accession>A0AB37HV85</accession>
<dbReference type="EMBL" id="CP072385">
    <property type="protein sequence ID" value="QUC10828.1"/>
    <property type="molecule type" value="Genomic_DNA"/>
</dbReference>
<evidence type="ECO:0000313" key="3">
    <source>
        <dbReference type="Proteomes" id="UP000677180"/>
    </source>
</evidence>
<sequence>MLGAERIRGIVAGLEMKYARTRWRSDNLRGDHDRSVHEPPRSPVLEPGRLEPVPGIERGPLQLIDARTGIVPFADRDEPYDEILRCELSAWQAEATRRGLRELPEATWRTATATLSLLRPVTPEEARDVLSRLPEASAVPDAEGYARLLFEMLSRPAGECALRPEPIAEHLIIATFVDGEGCEDPEKLLDQVLPEPPGAPGPDDTGCSTPGTGQTDARDARDERVCDAITRCTSREVAAAVRLARSVLRHRPHLWVAALDVAQRQGGPFATALEEALKSGEDLPAITILAAIWPGDPVLRGVAVAALARVLETSREPMNLLGVSTHLADAGDRVGALEMARKAVRIHRESADEDSTDQGLILPLANLTSRLRDVGDHAGALNVEREVVGIHRRLTGEFRVFFGSRLVVSLACWSARLVEAGNSAQAVEVLREAVGIHRETIEVYRGLSDELRRGFGPFLAMPLSALATQLAELGDFPEALVAAREVVDLQCEVVEETAARGDDVPACATDTPPRAEADRGSRDVLPDKESGHIEHGEFIYIEVLLALAAVSSAEQAHDVAGNPGKAHEAVRGFIGEANVSAILCALRLRPELADHVPCGRFAAALHACLTDAPGEAERHLSGIGDHVAPDDLDIFRRCVETLRVEPVYADRLRPVREWVGKATSEAG</sequence>
<name>A0AB37HV85_9ACTN</name>
<dbReference type="RefSeq" id="WP_041696110.1">
    <property type="nucleotide sequence ID" value="NZ_CP040007.1"/>
</dbReference>
<protein>
    <submittedName>
        <fullName evidence="2">Tetratricopeptide repeat protein</fullName>
    </submittedName>
</protein>
<organism evidence="2 3">
    <name type="scientific">Arachnia propionica</name>
    <dbReference type="NCBI Taxonomy" id="1750"/>
    <lineage>
        <taxon>Bacteria</taxon>
        <taxon>Bacillati</taxon>
        <taxon>Actinomycetota</taxon>
        <taxon>Actinomycetes</taxon>
        <taxon>Propionibacteriales</taxon>
        <taxon>Propionibacteriaceae</taxon>
        <taxon>Arachnia</taxon>
    </lineage>
</organism>
<dbReference type="Proteomes" id="UP000677180">
    <property type="component" value="Chromosome"/>
</dbReference>
<evidence type="ECO:0000256" key="1">
    <source>
        <dbReference type="SAM" id="MobiDB-lite"/>
    </source>
</evidence>
<feature type="compositionally biased region" description="Polar residues" evidence="1">
    <location>
        <begin position="206"/>
        <end position="215"/>
    </location>
</feature>
<feature type="compositionally biased region" description="Basic and acidic residues" evidence="1">
    <location>
        <begin position="28"/>
        <end position="40"/>
    </location>
</feature>
<feature type="region of interest" description="Disordered" evidence="1">
    <location>
        <begin position="28"/>
        <end position="52"/>
    </location>
</feature>
<dbReference type="Gene3D" id="1.25.40.10">
    <property type="entry name" value="Tetratricopeptide repeat domain"/>
    <property type="match status" value="1"/>
</dbReference>
<proteinExistence type="predicted"/>
<reference evidence="2" key="1">
    <citation type="submission" date="2021-03" db="EMBL/GenBank/DDBJ databases">
        <title>Human Oral Microbial Genomes.</title>
        <authorList>
            <person name="Johnston C.D."/>
            <person name="Chen T."/>
            <person name="Dewhirst F.E."/>
        </authorList>
    </citation>
    <scope>NUCLEOTIDE SEQUENCE</scope>
    <source>
        <strain evidence="2">F0714</strain>
    </source>
</reference>
<feature type="region of interest" description="Disordered" evidence="1">
    <location>
        <begin position="503"/>
        <end position="528"/>
    </location>
</feature>